<reference evidence="5" key="2">
    <citation type="journal article" date="2021" name="PeerJ">
        <title>Extensive microbial diversity within the chicken gut microbiome revealed by metagenomics and culture.</title>
        <authorList>
            <person name="Gilroy R."/>
            <person name="Ravi A."/>
            <person name="Getino M."/>
            <person name="Pursley I."/>
            <person name="Horton D.L."/>
            <person name="Alikhan N.F."/>
            <person name="Baker D."/>
            <person name="Gharbi K."/>
            <person name="Hall N."/>
            <person name="Watson M."/>
            <person name="Adriaenssens E.M."/>
            <person name="Foster-Nyarko E."/>
            <person name="Jarju S."/>
            <person name="Secka A."/>
            <person name="Antonio M."/>
            <person name="Oren A."/>
            <person name="Chaudhuri R.R."/>
            <person name="La Ragione R."/>
            <person name="Hildebrand F."/>
            <person name="Pallen M.J."/>
        </authorList>
    </citation>
    <scope>NUCLEOTIDE SEQUENCE</scope>
    <source>
        <strain evidence="5">ChiGjej1B1-24693</strain>
    </source>
</reference>
<evidence type="ECO:0000313" key="6">
    <source>
        <dbReference type="Proteomes" id="UP000886842"/>
    </source>
</evidence>
<keyword evidence="4" id="KW-0472">Membrane</keyword>
<comment type="caution">
    <text evidence="5">The sequence shown here is derived from an EMBL/GenBank/DDBJ whole genome shotgun (WGS) entry which is preliminary data.</text>
</comment>
<dbReference type="Proteomes" id="UP000886842">
    <property type="component" value="Unassembled WGS sequence"/>
</dbReference>
<organism evidence="5 6">
    <name type="scientific">Candidatus Avipropionibacterium avicola</name>
    <dbReference type="NCBI Taxonomy" id="2840701"/>
    <lineage>
        <taxon>Bacteria</taxon>
        <taxon>Bacillati</taxon>
        <taxon>Actinomycetota</taxon>
        <taxon>Actinomycetes</taxon>
        <taxon>Propionibacteriales</taxon>
        <taxon>Propionibacteriaceae</taxon>
        <taxon>Propionibacteriaceae incertae sedis</taxon>
        <taxon>Candidatus Avipropionibacterium</taxon>
    </lineage>
</organism>
<reference evidence="5" key="1">
    <citation type="submission" date="2020-10" db="EMBL/GenBank/DDBJ databases">
        <authorList>
            <person name="Gilroy R."/>
        </authorList>
    </citation>
    <scope>NUCLEOTIDE SEQUENCE</scope>
    <source>
        <strain evidence="5">ChiGjej1B1-24693</strain>
    </source>
</reference>
<dbReference type="SUPFAM" id="SSF58104">
    <property type="entry name" value="Methyl-accepting chemotaxis protein (MCP) signaling domain"/>
    <property type="match status" value="1"/>
</dbReference>
<evidence type="ECO:0000256" key="4">
    <source>
        <dbReference type="ARBA" id="ARBA00023136"/>
    </source>
</evidence>
<sequence>MAAKKNSSTRRTWLTVAGVVVLPLLLVATMVATVWGADQRNDQVKAAIVNLDEPVTLDDGQYVPLGRQLAGKLSGLTNVPGLGEDATNYDWQVTNAEEAAEGLRTGRYAAVVTIPENFSEAATSTADADKAEQALVDIEISPRASSVDPSLARTVVQAAIDTLNTELTETFLDNIFVGFSTMGEQFKTISDASEQLADGTHELANGIDELDDGVSELADGTEQLDSGGAELSDGVKQYVGGVTSLADGLKQLDQQVSQMPGQVKQLADGADQTADGADELAKGAKQLSGGASDLADGIDQTGAGAKQFADQLGTAASGAKQLGEAATGANAAAQGLAMGLQGYSSALQGALEVVSCPDDYESGSPECDAYVRGKTEGLQFALQALEPLDLDTTLTGLAQATGGLDQGINGDEGLANGLDQAADGAKQLSDGI</sequence>
<dbReference type="NCBIfam" id="TIGR03057">
    <property type="entry name" value="xxxLxxG_by_4"/>
    <property type="match status" value="5"/>
</dbReference>
<evidence type="ECO:0000313" key="5">
    <source>
        <dbReference type="EMBL" id="HIT77157.1"/>
    </source>
</evidence>
<dbReference type="Gene3D" id="3.40.1710.10">
    <property type="entry name" value="abc type-2 transporter like domain"/>
    <property type="match status" value="1"/>
</dbReference>
<evidence type="ECO:0000256" key="3">
    <source>
        <dbReference type="ARBA" id="ARBA00022989"/>
    </source>
</evidence>
<comment type="subcellular location">
    <subcellularLocation>
        <location evidence="1">Membrane</location>
        <topology evidence="1">Multi-pass membrane protein</topology>
    </subcellularLocation>
</comment>
<proteinExistence type="predicted"/>
<gene>
    <name evidence="5" type="ORF">IAA98_16390</name>
</gene>
<dbReference type="GO" id="GO:0016020">
    <property type="term" value="C:membrane"/>
    <property type="evidence" value="ECO:0007669"/>
    <property type="project" value="UniProtKB-SubCell"/>
</dbReference>
<name>A0A9D1H1B0_9ACTN</name>
<dbReference type="PANTHER" id="PTHR43077:SF10">
    <property type="entry name" value="TRANSPORT PERMEASE PROTEIN"/>
    <property type="match status" value="1"/>
</dbReference>
<dbReference type="InterPro" id="IPR023908">
    <property type="entry name" value="xxxLxxG_rpt"/>
</dbReference>
<dbReference type="AlphaFoldDB" id="A0A9D1H1B0"/>
<keyword evidence="3" id="KW-1133">Transmembrane helix</keyword>
<dbReference type="EMBL" id="DVLP01000469">
    <property type="protein sequence ID" value="HIT77157.1"/>
    <property type="molecule type" value="Genomic_DNA"/>
</dbReference>
<dbReference type="NCBIfam" id="TIGR03061">
    <property type="entry name" value="pip_yhgE_Nterm"/>
    <property type="match status" value="1"/>
</dbReference>
<keyword evidence="2" id="KW-0812">Transmembrane</keyword>
<dbReference type="PANTHER" id="PTHR43077">
    <property type="entry name" value="TRANSPORT PERMEASE YVFS-RELATED"/>
    <property type="match status" value="1"/>
</dbReference>
<dbReference type="InterPro" id="IPR017500">
    <property type="entry name" value="Phage_infect_YhgE_N"/>
</dbReference>
<dbReference type="Gene3D" id="1.10.287.950">
    <property type="entry name" value="Methyl-accepting chemotaxis protein"/>
    <property type="match status" value="1"/>
</dbReference>
<feature type="non-terminal residue" evidence="5">
    <location>
        <position position="432"/>
    </location>
</feature>
<evidence type="ECO:0000256" key="2">
    <source>
        <dbReference type="ARBA" id="ARBA00022692"/>
    </source>
</evidence>
<dbReference type="InterPro" id="IPR051328">
    <property type="entry name" value="T7SS_ABC-Transporter"/>
</dbReference>
<accession>A0A9D1H1B0</accession>
<protein>
    <submittedName>
        <fullName evidence="5">YhgE/Pip family protein</fullName>
    </submittedName>
</protein>
<evidence type="ECO:0000256" key="1">
    <source>
        <dbReference type="ARBA" id="ARBA00004141"/>
    </source>
</evidence>